<accession>E2ADI2</accession>
<gene>
    <name evidence="2" type="ORF">EAG_06383</name>
</gene>
<dbReference type="AlphaFoldDB" id="E2ADI2"/>
<name>E2ADI2_CAMFO</name>
<dbReference type="EMBL" id="GL438756">
    <property type="protein sequence ID" value="EFN68503.1"/>
    <property type="molecule type" value="Genomic_DNA"/>
</dbReference>
<sequence length="208" mass="23307">MKNKKETKSEPNKAIKFIDAPENSPSGSAKMHSSETMVSKTDTNDSKSSTWVVPKTTETAGPSYMHPSDVPPNNSQTVKNYGVLDRCKEAQNYPSALIGSAQQTQMPSTFSNIVQNDVYYAPEDKGYAYQQPINYGVFQSQQNNNYCQWNNCPQAQKSIDLQNANSYAPKLNSCAPKDNTNCLLNQNKLLSFQNVYNDLYNSENYLQL</sequence>
<feature type="compositionally biased region" description="Basic and acidic residues" evidence="1">
    <location>
        <begin position="1"/>
        <end position="13"/>
    </location>
</feature>
<evidence type="ECO:0000313" key="2">
    <source>
        <dbReference type="EMBL" id="EFN68503.1"/>
    </source>
</evidence>
<evidence type="ECO:0000256" key="1">
    <source>
        <dbReference type="SAM" id="MobiDB-lite"/>
    </source>
</evidence>
<proteinExistence type="predicted"/>
<feature type="region of interest" description="Disordered" evidence="1">
    <location>
        <begin position="1"/>
        <end position="50"/>
    </location>
</feature>
<dbReference type="Proteomes" id="UP000000311">
    <property type="component" value="Unassembled WGS sequence"/>
</dbReference>
<dbReference type="OrthoDB" id="7549742at2759"/>
<keyword evidence="3" id="KW-1185">Reference proteome</keyword>
<evidence type="ECO:0000313" key="3">
    <source>
        <dbReference type="Proteomes" id="UP000000311"/>
    </source>
</evidence>
<organism evidence="3">
    <name type="scientific">Camponotus floridanus</name>
    <name type="common">Florida carpenter ant</name>
    <dbReference type="NCBI Taxonomy" id="104421"/>
    <lineage>
        <taxon>Eukaryota</taxon>
        <taxon>Metazoa</taxon>
        <taxon>Ecdysozoa</taxon>
        <taxon>Arthropoda</taxon>
        <taxon>Hexapoda</taxon>
        <taxon>Insecta</taxon>
        <taxon>Pterygota</taxon>
        <taxon>Neoptera</taxon>
        <taxon>Endopterygota</taxon>
        <taxon>Hymenoptera</taxon>
        <taxon>Apocrita</taxon>
        <taxon>Aculeata</taxon>
        <taxon>Formicoidea</taxon>
        <taxon>Formicidae</taxon>
        <taxon>Formicinae</taxon>
        <taxon>Camponotus</taxon>
    </lineage>
</organism>
<dbReference type="InParanoid" id="E2ADI2"/>
<reference evidence="2 3" key="1">
    <citation type="journal article" date="2010" name="Science">
        <title>Genomic comparison of the ants Camponotus floridanus and Harpegnathos saltator.</title>
        <authorList>
            <person name="Bonasio R."/>
            <person name="Zhang G."/>
            <person name="Ye C."/>
            <person name="Mutti N.S."/>
            <person name="Fang X."/>
            <person name="Qin N."/>
            <person name="Donahue G."/>
            <person name="Yang P."/>
            <person name="Li Q."/>
            <person name="Li C."/>
            <person name="Zhang P."/>
            <person name="Huang Z."/>
            <person name="Berger S.L."/>
            <person name="Reinberg D."/>
            <person name="Wang J."/>
            <person name="Liebig J."/>
        </authorList>
    </citation>
    <scope>NUCLEOTIDE SEQUENCE [LARGE SCALE GENOMIC DNA]</scope>
    <source>
        <strain evidence="3">C129</strain>
    </source>
</reference>
<dbReference type="OMA" id="KSSTWIT"/>
<protein>
    <submittedName>
        <fullName evidence="2">Uncharacterized protein</fullName>
    </submittedName>
</protein>